<evidence type="ECO:0000256" key="6">
    <source>
        <dbReference type="ARBA" id="ARBA00022692"/>
    </source>
</evidence>
<dbReference type="EMBL" id="VXIV02003214">
    <property type="protein sequence ID" value="KAF6019709.1"/>
    <property type="molecule type" value="Genomic_DNA"/>
</dbReference>
<keyword evidence="14" id="KW-1185">Reference proteome</keyword>
<comment type="subcellular location">
    <subcellularLocation>
        <location evidence="2 11">Endoplasmic reticulum membrane</location>
        <topology evidence="2 11">Single-pass type I membrane protein</topology>
    </subcellularLocation>
</comment>
<evidence type="ECO:0000256" key="10">
    <source>
        <dbReference type="ARBA" id="ARBA00023136"/>
    </source>
</evidence>
<evidence type="ECO:0000313" key="13">
    <source>
        <dbReference type="EMBL" id="KAF6019709.1"/>
    </source>
</evidence>
<organism evidence="13 14">
    <name type="scientific">Bugula neritina</name>
    <name type="common">Brown bryozoan</name>
    <name type="synonym">Sertularia neritina</name>
    <dbReference type="NCBI Taxonomy" id="10212"/>
    <lineage>
        <taxon>Eukaryota</taxon>
        <taxon>Metazoa</taxon>
        <taxon>Spiralia</taxon>
        <taxon>Lophotrochozoa</taxon>
        <taxon>Bryozoa</taxon>
        <taxon>Gymnolaemata</taxon>
        <taxon>Cheilostomatida</taxon>
        <taxon>Flustrina</taxon>
        <taxon>Buguloidea</taxon>
        <taxon>Bugulidae</taxon>
        <taxon>Bugula</taxon>
    </lineage>
</organism>
<evidence type="ECO:0000256" key="7">
    <source>
        <dbReference type="ARBA" id="ARBA00022729"/>
    </source>
</evidence>
<comment type="subunit">
    <text evidence="11">Component of the oligosaccharyltransferase (OST) complex.</text>
</comment>
<dbReference type="PANTHER" id="PTHR21049:SF0">
    <property type="entry name" value="DOLICHYL-DIPHOSPHOOLIGOSACCHARIDE--PROTEIN GLYCOSYLTRANSFERASE SUBUNIT 1"/>
    <property type="match status" value="1"/>
</dbReference>
<evidence type="ECO:0000256" key="11">
    <source>
        <dbReference type="RuleBase" id="RU361143"/>
    </source>
</evidence>
<dbReference type="InterPro" id="IPR007676">
    <property type="entry name" value="Ribophorin_I"/>
</dbReference>
<dbReference type="Pfam" id="PF04597">
    <property type="entry name" value="Ribophorin_I"/>
    <property type="match status" value="1"/>
</dbReference>
<comment type="function">
    <text evidence="1 11">Subunit of the oligosaccharyl transferase (OST) complex that catalyzes the initial transfer of a defined glycan (Glc(3)Man(9)GlcNAc(2) in eukaryotes) from the lipid carrier dolichol-pyrophosphate to an asparagine residue within an Asn-X-Ser/Thr consensus motif in nascent polypeptide chains, the first step in protein N-glycosylation. N-glycosylation occurs cotranslationally and the complex associates with the Sec61 complex at the channel-forming translocon complex that mediates protein translocation across the endoplasmic reticulum (ER). All subunits are required for a maximal enzyme activity.</text>
</comment>
<dbReference type="Proteomes" id="UP000593567">
    <property type="component" value="Unassembled WGS sequence"/>
</dbReference>
<name>A0A7J7J0J9_BUGNE</name>
<keyword evidence="10 11" id="KW-0472">Membrane</keyword>
<evidence type="ECO:0000256" key="5">
    <source>
        <dbReference type="ARBA" id="ARBA00017611"/>
    </source>
</evidence>
<evidence type="ECO:0000313" key="14">
    <source>
        <dbReference type="Proteomes" id="UP000593567"/>
    </source>
</evidence>
<evidence type="ECO:0000256" key="4">
    <source>
        <dbReference type="ARBA" id="ARBA00008905"/>
    </source>
</evidence>
<dbReference type="PANTHER" id="PTHR21049">
    <property type="entry name" value="RIBOPHORIN I"/>
    <property type="match status" value="1"/>
</dbReference>
<keyword evidence="6 11" id="KW-0812">Transmembrane</keyword>
<dbReference type="GO" id="GO:0018279">
    <property type="term" value="P:protein N-linked glycosylation via asparagine"/>
    <property type="evidence" value="ECO:0007669"/>
    <property type="project" value="TreeGrafter"/>
</dbReference>
<evidence type="ECO:0000256" key="2">
    <source>
        <dbReference type="ARBA" id="ARBA00004115"/>
    </source>
</evidence>
<sequence>MNLAVCALVLCLTVISCFGATINEALVNKDVQRKVDLTSALVKVSTDITVENTGKSSLSSYVFSLDSNVANNIASVVATVKSKGVVEQLSVKPVSGDKKSGLFYEISFKQPLAAGKSTSIKVVTSLSHVLEPFPAEIRQAERQLVKYVGNLYFYSPYTTISQKTIVSLASATVESYTKTKPVSKSDSTITYGPYENRPAFDVADLQVHYENNTPFLAVTTMTRAIEVSHWGNIAVEETYDIRHTGAKLKGPFSRYDYQRQIAHSSIKSFKTVLPASAADVYYRDEIGNISTSNMREMDDAVELELRPRFPLFGGWKTHYVVGYNVPSYQYLWTDGGNGFSLKMPFVDHVFDNQIVDEIIVKIILPEGSDVTDLQVPFDFRRGSDELQYTYLDTIGRPVIVLSKSNLVDVHIQDFKLSYTFNKMTLLREPMMVVGFFYLIFLFVIVYVRLDFSISRDEAAESKLKVASYIESAQSVLDRRSALYQAYDDAVNKYKASKDISAYQTQRKKVDADHKELTAQVTTLQAQLKTENADAAVEKLAEIQKLDGVYKESVAASSGQAEKLVAGKVTRDVYVKQEEQAANKRTECLNKMEALASQL</sequence>
<protein>
    <recommendedName>
        <fullName evidence="5 11">Dolichyl-diphosphooligosaccharide--protein glycosyltransferase subunit 1</fullName>
    </recommendedName>
</protein>
<evidence type="ECO:0000256" key="12">
    <source>
        <dbReference type="SAM" id="Coils"/>
    </source>
</evidence>
<comment type="caution">
    <text evidence="13">The sequence shown here is derived from an EMBL/GenBank/DDBJ whole genome shotgun (WGS) entry which is preliminary data.</text>
</comment>
<evidence type="ECO:0000256" key="9">
    <source>
        <dbReference type="ARBA" id="ARBA00022989"/>
    </source>
</evidence>
<feature type="transmembrane region" description="Helical" evidence="11">
    <location>
        <begin position="430"/>
        <end position="449"/>
    </location>
</feature>
<comment type="pathway">
    <text evidence="3 11">Protein modification; protein glycosylation.</text>
</comment>
<evidence type="ECO:0000256" key="3">
    <source>
        <dbReference type="ARBA" id="ARBA00004922"/>
    </source>
</evidence>
<dbReference type="UniPathway" id="UPA00378"/>
<reference evidence="13" key="1">
    <citation type="submission" date="2020-06" db="EMBL/GenBank/DDBJ databases">
        <title>Draft genome of Bugula neritina, a colonial animal packing powerful symbionts and potential medicines.</title>
        <authorList>
            <person name="Rayko M."/>
        </authorList>
    </citation>
    <scope>NUCLEOTIDE SEQUENCE [LARGE SCALE GENOMIC DNA]</scope>
    <source>
        <strain evidence="13">Kwan_BN1</strain>
    </source>
</reference>
<feature type="coiled-coil region" evidence="12">
    <location>
        <begin position="506"/>
        <end position="533"/>
    </location>
</feature>
<feature type="signal peptide" evidence="11">
    <location>
        <begin position="1"/>
        <end position="19"/>
    </location>
</feature>
<evidence type="ECO:0000256" key="1">
    <source>
        <dbReference type="ARBA" id="ARBA00002791"/>
    </source>
</evidence>
<accession>A0A7J7J0J9</accession>
<gene>
    <name evidence="13" type="ORF">EB796_021937</name>
</gene>
<keyword evidence="8 11" id="KW-0256">Endoplasmic reticulum</keyword>
<keyword evidence="7 11" id="KW-0732">Signal</keyword>
<keyword evidence="9 11" id="KW-1133">Transmembrane helix</keyword>
<comment type="similarity">
    <text evidence="4 11">Belongs to the OST1 family.</text>
</comment>
<dbReference type="OrthoDB" id="310030at2759"/>
<feature type="chain" id="PRO_5029938690" description="Dolichyl-diphosphooligosaccharide--protein glycosyltransferase subunit 1" evidence="11">
    <location>
        <begin position="20"/>
        <end position="598"/>
    </location>
</feature>
<evidence type="ECO:0000256" key="8">
    <source>
        <dbReference type="ARBA" id="ARBA00022824"/>
    </source>
</evidence>
<dbReference type="AlphaFoldDB" id="A0A7J7J0J9"/>
<dbReference type="GO" id="GO:0008250">
    <property type="term" value="C:oligosaccharyltransferase complex"/>
    <property type="evidence" value="ECO:0007669"/>
    <property type="project" value="UniProtKB-UniRule"/>
</dbReference>
<proteinExistence type="inferred from homology"/>
<keyword evidence="12" id="KW-0175">Coiled coil</keyword>